<dbReference type="InterPro" id="IPR000620">
    <property type="entry name" value="EamA_dom"/>
</dbReference>
<keyword evidence="3 6" id="KW-0812">Transmembrane</keyword>
<sequence>MNARTAPWAFAVMCLSWGSTFLALKVGVAHLPPFLLAGVRFVVAGGLLLGGLLLRGGGLRLSQRDIGRLLPLAMLMIALNSGLMAWGTKLVPTGVAAVVNYVPVSLGALTLGVLYGQERLTTVERAG</sequence>
<keyword evidence="9" id="KW-1185">Reference proteome</keyword>
<protein>
    <recommendedName>
        <fullName evidence="7">EamA domain-containing protein</fullName>
    </recommendedName>
</protein>
<comment type="subcellular location">
    <subcellularLocation>
        <location evidence="1">Membrane</location>
        <topology evidence="1">Multi-pass membrane protein</topology>
    </subcellularLocation>
</comment>
<evidence type="ECO:0000313" key="9">
    <source>
        <dbReference type="Proteomes" id="UP001064971"/>
    </source>
</evidence>
<evidence type="ECO:0000256" key="5">
    <source>
        <dbReference type="ARBA" id="ARBA00023136"/>
    </source>
</evidence>
<proteinExistence type="inferred from homology"/>
<evidence type="ECO:0000256" key="3">
    <source>
        <dbReference type="ARBA" id="ARBA00022692"/>
    </source>
</evidence>
<name>A0ABM8AIK8_9DEIO</name>
<accession>A0ABM8AIK8</accession>
<comment type="similarity">
    <text evidence="2">Belongs to the EamA transporter family.</text>
</comment>
<geneLocation type="plasmid" evidence="8 9">
    <name>pDAETH-1</name>
</geneLocation>
<dbReference type="PANTHER" id="PTHR32322">
    <property type="entry name" value="INNER MEMBRANE TRANSPORTER"/>
    <property type="match status" value="1"/>
</dbReference>
<evidence type="ECO:0000259" key="7">
    <source>
        <dbReference type="Pfam" id="PF00892"/>
    </source>
</evidence>
<evidence type="ECO:0000313" key="8">
    <source>
        <dbReference type="EMBL" id="BDP43662.1"/>
    </source>
</evidence>
<dbReference type="InterPro" id="IPR037185">
    <property type="entry name" value="EmrE-like"/>
</dbReference>
<reference evidence="8" key="1">
    <citation type="submission" date="2022-07" db="EMBL/GenBank/DDBJ databases">
        <title>Complete Genome Sequence of the Radioresistant Bacterium Deinococcus aetherius ST0316, Isolated from the Air Dust collected in Lower Stratosphere above Japan.</title>
        <authorList>
            <person name="Satoh K."/>
            <person name="Hagiwara K."/>
            <person name="Katsumata K."/>
            <person name="Kubo A."/>
            <person name="Yokobori S."/>
            <person name="Yamagishi A."/>
            <person name="Oono Y."/>
            <person name="Narumi I."/>
        </authorList>
    </citation>
    <scope>NUCLEOTIDE SEQUENCE</scope>
    <source>
        <strain evidence="8">ST0316</strain>
        <plasmid evidence="8">pDAETH-1</plasmid>
    </source>
</reference>
<feature type="transmembrane region" description="Helical" evidence="6">
    <location>
        <begin position="93"/>
        <end position="115"/>
    </location>
</feature>
<evidence type="ECO:0000256" key="4">
    <source>
        <dbReference type="ARBA" id="ARBA00022989"/>
    </source>
</evidence>
<dbReference type="PANTHER" id="PTHR32322:SF2">
    <property type="entry name" value="EAMA DOMAIN-CONTAINING PROTEIN"/>
    <property type="match status" value="1"/>
</dbReference>
<gene>
    <name evidence="8" type="ORF">DAETH_36310</name>
</gene>
<dbReference type="SUPFAM" id="SSF103481">
    <property type="entry name" value="Multidrug resistance efflux transporter EmrE"/>
    <property type="match status" value="1"/>
</dbReference>
<feature type="transmembrane region" description="Helical" evidence="6">
    <location>
        <begin position="34"/>
        <end position="54"/>
    </location>
</feature>
<dbReference type="InterPro" id="IPR050638">
    <property type="entry name" value="AA-Vitamin_Transporters"/>
</dbReference>
<feature type="domain" description="EamA" evidence="7">
    <location>
        <begin position="10"/>
        <end position="123"/>
    </location>
</feature>
<dbReference type="Pfam" id="PF00892">
    <property type="entry name" value="EamA"/>
    <property type="match status" value="1"/>
</dbReference>
<dbReference type="EMBL" id="AP026561">
    <property type="protein sequence ID" value="BDP43662.1"/>
    <property type="molecule type" value="Genomic_DNA"/>
</dbReference>
<evidence type="ECO:0000256" key="1">
    <source>
        <dbReference type="ARBA" id="ARBA00004141"/>
    </source>
</evidence>
<evidence type="ECO:0000256" key="6">
    <source>
        <dbReference type="SAM" id="Phobius"/>
    </source>
</evidence>
<keyword evidence="4 6" id="KW-1133">Transmembrane helix</keyword>
<evidence type="ECO:0000256" key="2">
    <source>
        <dbReference type="ARBA" id="ARBA00007362"/>
    </source>
</evidence>
<feature type="transmembrane region" description="Helical" evidence="6">
    <location>
        <begin position="66"/>
        <end position="87"/>
    </location>
</feature>
<organism evidence="8 9">
    <name type="scientific">Deinococcus aetherius</name>
    <dbReference type="NCBI Taxonomy" id="200252"/>
    <lineage>
        <taxon>Bacteria</taxon>
        <taxon>Thermotogati</taxon>
        <taxon>Deinococcota</taxon>
        <taxon>Deinococci</taxon>
        <taxon>Deinococcales</taxon>
        <taxon>Deinococcaceae</taxon>
        <taxon>Deinococcus</taxon>
    </lineage>
</organism>
<keyword evidence="5 6" id="KW-0472">Membrane</keyword>
<keyword evidence="8" id="KW-0614">Plasmid</keyword>
<feature type="transmembrane region" description="Helical" evidence="6">
    <location>
        <begin position="7"/>
        <end position="28"/>
    </location>
</feature>
<dbReference type="Proteomes" id="UP001064971">
    <property type="component" value="Plasmid pDAETH-1"/>
</dbReference>